<dbReference type="SUPFAM" id="SSF49854">
    <property type="entry name" value="Spermadhesin, CUB domain"/>
    <property type="match status" value="4"/>
</dbReference>
<keyword evidence="6" id="KW-1185">Reference proteome</keyword>
<name>A0A7J7IZ04_BUGNE</name>
<proteinExistence type="predicted"/>
<dbReference type="EMBL" id="VXIV02003310">
    <property type="protein sequence ID" value="KAF6018448.1"/>
    <property type="molecule type" value="Genomic_DNA"/>
</dbReference>
<evidence type="ECO:0000259" key="4">
    <source>
        <dbReference type="PROSITE" id="PS01180"/>
    </source>
</evidence>
<evidence type="ECO:0000313" key="5">
    <source>
        <dbReference type="EMBL" id="KAF6018448.1"/>
    </source>
</evidence>
<protein>
    <submittedName>
        <fullName evidence="5">Eat-18</fullName>
    </submittedName>
</protein>
<evidence type="ECO:0000256" key="3">
    <source>
        <dbReference type="SAM" id="SignalP"/>
    </source>
</evidence>
<dbReference type="OrthoDB" id="6022136at2759"/>
<organism evidence="5 6">
    <name type="scientific">Bugula neritina</name>
    <name type="common">Brown bryozoan</name>
    <name type="synonym">Sertularia neritina</name>
    <dbReference type="NCBI Taxonomy" id="10212"/>
    <lineage>
        <taxon>Eukaryota</taxon>
        <taxon>Metazoa</taxon>
        <taxon>Spiralia</taxon>
        <taxon>Lophotrochozoa</taxon>
        <taxon>Bryozoa</taxon>
        <taxon>Gymnolaemata</taxon>
        <taxon>Cheilostomatida</taxon>
        <taxon>Flustrina</taxon>
        <taxon>Buguloidea</taxon>
        <taxon>Bugulidae</taxon>
        <taxon>Bugula</taxon>
    </lineage>
</organism>
<evidence type="ECO:0000256" key="2">
    <source>
        <dbReference type="PROSITE-ProRule" id="PRU00059"/>
    </source>
</evidence>
<gene>
    <name evidence="5" type="ORF">EB796_023253</name>
</gene>
<feature type="domain" description="CUB" evidence="4">
    <location>
        <begin position="24"/>
        <end position="158"/>
    </location>
</feature>
<dbReference type="PANTHER" id="PTHR47537">
    <property type="entry name" value="CUBILIN"/>
    <property type="match status" value="1"/>
</dbReference>
<comment type="caution">
    <text evidence="5">The sequence shown here is derived from an EMBL/GenBank/DDBJ whole genome shotgun (WGS) entry which is preliminary data.</text>
</comment>
<dbReference type="InterPro" id="IPR053207">
    <property type="entry name" value="Non-NMDA_GluR_Accessory"/>
</dbReference>
<dbReference type="AlphaFoldDB" id="A0A7J7IZ04"/>
<feature type="domain" description="CUB" evidence="4">
    <location>
        <begin position="309"/>
        <end position="435"/>
    </location>
</feature>
<dbReference type="Pfam" id="PF00431">
    <property type="entry name" value="CUB"/>
    <property type="match status" value="3"/>
</dbReference>
<evidence type="ECO:0000256" key="1">
    <source>
        <dbReference type="ARBA" id="ARBA00023157"/>
    </source>
</evidence>
<accession>A0A7J7IZ04</accession>
<comment type="caution">
    <text evidence="2">Lacks conserved residue(s) required for the propagation of feature annotation.</text>
</comment>
<dbReference type="SMART" id="SM00042">
    <property type="entry name" value="CUB"/>
    <property type="match status" value="3"/>
</dbReference>
<dbReference type="CDD" id="cd00041">
    <property type="entry name" value="CUB"/>
    <property type="match status" value="3"/>
</dbReference>
<dbReference type="Gene3D" id="2.60.120.290">
    <property type="entry name" value="Spermadhesin, CUB domain"/>
    <property type="match status" value="3"/>
</dbReference>
<dbReference type="InterPro" id="IPR000859">
    <property type="entry name" value="CUB_dom"/>
</dbReference>
<dbReference type="PANTHER" id="PTHR47537:SF6">
    <property type="entry name" value="CUB DOMAIN-CONTAINING PROTEIN"/>
    <property type="match status" value="1"/>
</dbReference>
<keyword evidence="3" id="KW-0732">Signal</keyword>
<dbReference type="PROSITE" id="PS01180">
    <property type="entry name" value="CUB"/>
    <property type="match status" value="4"/>
</dbReference>
<dbReference type="GO" id="GO:0005886">
    <property type="term" value="C:plasma membrane"/>
    <property type="evidence" value="ECO:0007669"/>
    <property type="project" value="TreeGrafter"/>
</dbReference>
<feature type="domain" description="CUB" evidence="4">
    <location>
        <begin position="453"/>
        <end position="494"/>
    </location>
</feature>
<feature type="chain" id="PRO_5029668327" evidence="3">
    <location>
        <begin position="20"/>
        <end position="494"/>
    </location>
</feature>
<keyword evidence="1" id="KW-1015">Disulfide bond</keyword>
<sequence length="494" mass="55213">MKVVEIGLVLLYTSFQISAVYQDCPDVIITSEYNKTGNFSSPQYPRNYPGNLKCLIKFVGGPNERVQINFTDFRLDGFPNELIGVSTGCTNDYIDIYTEIEHPDHDILELPLQGRYCGNDITRLPHLLMSSKQTLIITFDSDDDGKTARGFLGTYEFISDEPYNMGIPASFGCGWTVNGEEKSEGYIMAPYYPAVYPDGLNCYYQLQGVPGQRIRLEFLDFDLYSGGDHTSADPLIGIYCSRIEGLVLYSTGHEMYLQFRTRQGRPSIEPVWGDKVITMSGFKARYTFSDEFVNLGFIVDGEHVQGSECDVRIKSQGESSGVIVSPGFPNSSPSNTTCHYFIDGLIDQDNLEKVVLTFEEAFLPGYLNRCKEGSAYVATYLYGQKATTSRPDHFLCDLELPKMLTSHDPRLTLKYTTNSVQPGAMVGFKAKYQFTMDYAIEGTPANPIASSDCHFIYRSSSDKSGKLNSPRYPSAYPNDITCTYELVAQPMSSS</sequence>
<feature type="signal peptide" evidence="3">
    <location>
        <begin position="1"/>
        <end position="19"/>
    </location>
</feature>
<dbReference type="Proteomes" id="UP000593567">
    <property type="component" value="Unassembled WGS sequence"/>
</dbReference>
<feature type="domain" description="CUB" evidence="4">
    <location>
        <begin position="173"/>
        <end position="289"/>
    </location>
</feature>
<dbReference type="InterPro" id="IPR035914">
    <property type="entry name" value="Sperma_CUB_dom_sf"/>
</dbReference>
<evidence type="ECO:0000313" key="6">
    <source>
        <dbReference type="Proteomes" id="UP000593567"/>
    </source>
</evidence>
<reference evidence="5" key="1">
    <citation type="submission" date="2020-06" db="EMBL/GenBank/DDBJ databases">
        <title>Draft genome of Bugula neritina, a colonial animal packing powerful symbionts and potential medicines.</title>
        <authorList>
            <person name="Rayko M."/>
        </authorList>
    </citation>
    <scope>NUCLEOTIDE SEQUENCE [LARGE SCALE GENOMIC DNA]</scope>
    <source>
        <strain evidence="5">Kwan_BN1</strain>
    </source>
</reference>